<proteinExistence type="predicted"/>
<dbReference type="RefSeq" id="WP_160731939.1">
    <property type="nucleotide sequence ID" value="NZ_WTYO01000001.1"/>
</dbReference>
<feature type="chain" id="PRO_5047268232" description="Transporter" evidence="1">
    <location>
        <begin position="25"/>
        <end position="268"/>
    </location>
</feature>
<evidence type="ECO:0000256" key="1">
    <source>
        <dbReference type="SAM" id="SignalP"/>
    </source>
</evidence>
<evidence type="ECO:0000313" key="2">
    <source>
        <dbReference type="EMBL" id="MXO67256.1"/>
    </source>
</evidence>
<evidence type="ECO:0000313" key="3">
    <source>
        <dbReference type="Proteomes" id="UP000444401"/>
    </source>
</evidence>
<feature type="signal peptide" evidence="1">
    <location>
        <begin position="1"/>
        <end position="24"/>
    </location>
</feature>
<reference evidence="2 3" key="1">
    <citation type="submission" date="2019-12" db="EMBL/GenBank/DDBJ databases">
        <title>Genomic-based taxomic classification of the family Erythrobacteraceae.</title>
        <authorList>
            <person name="Xu L."/>
        </authorList>
    </citation>
    <scope>NUCLEOTIDE SEQUENCE [LARGE SCALE GENOMIC DNA]</scope>
    <source>
        <strain evidence="2 3">H32</strain>
    </source>
</reference>
<keyword evidence="1" id="KW-0732">Signal</keyword>
<name>A0ABW9UQV0_9SPHN</name>
<organism evidence="2 3">
    <name type="scientific">Pelagerythrobacter marinus</name>
    <dbReference type="NCBI Taxonomy" id="538382"/>
    <lineage>
        <taxon>Bacteria</taxon>
        <taxon>Pseudomonadati</taxon>
        <taxon>Pseudomonadota</taxon>
        <taxon>Alphaproteobacteria</taxon>
        <taxon>Sphingomonadales</taxon>
        <taxon>Erythrobacteraceae</taxon>
        <taxon>Pelagerythrobacter</taxon>
    </lineage>
</organism>
<accession>A0ABW9UQV0</accession>
<evidence type="ECO:0008006" key="4">
    <source>
        <dbReference type="Google" id="ProtNLM"/>
    </source>
</evidence>
<dbReference type="EMBL" id="WTYO01000001">
    <property type="protein sequence ID" value="MXO67256.1"/>
    <property type="molecule type" value="Genomic_DNA"/>
</dbReference>
<dbReference type="Proteomes" id="UP000444401">
    <property type="component" value="Unassembled WGS sequence"/>
</dbReference>
<keyword evidence="3" id="KW-1185">Reference proteome</keyword>
<sequence length="268" mass="28972">MTGRSNAFAIAFAGMFALAPAAAAQDLPPPAAEQADKGQVIATFYYSSSARGFDADGENIDIADYQKVELYLLAEYEIAPDLTLIFKPSLRDVSVEGGEDDSGLGYTDIGGRYRFADSGEGWLALETTVRIPGVSRDDKLAQVGSTDTEYDLRLRGFHNLRLGQDSGFIDGQASYRLRDGDPPNEFHADLTLGYRPRPNVLLMVQSLNTISDGAGRGIFDEYRYHNLQLSGVVDVAPAVALQAGLLGTIAGENALRERGFFGGVWISF</sequence>
<gene>
    <name evidence="2" type="ORF">GRI72_00190</name>
</gene>
<dbReference type="InterPro" id="IPR025737">
    <property type="entry name" value="FApF"/>
</dbReference>
<dbReference type="Pfam" id="PF13557">
    <property type="entry name" value="Phenol_MetA_deg"/>
    <property type="match status" value="1"/>
</dbReference>
<protein>
    <recommendedName>
        <fullName evidence="4">Transporter</fullName>
    </recommendedName>
</protein>
<comment type="caution">
    <text evidence="2">The sequence shown here is derived from an EMBL/GenBank/DDBJ whole genome shotgun (WGS) entry which is preliminary data.</text>
</comment>